<dbReference type="PANTHER" id="PTHR10884:SF14">
    <property type="entry name" value="NADH DEHYDROGENASE [UBIQUINONE] IRON-SULFUR PROTEIN 3, MITOCHONDRIAL"/>
    <property type="match status" value="1"/>
</dbReference>
<proteinExistence type="inferred from homology"/>
<comment type="caution">
    <text evidence="4">The sequence shown here is derived from an EMBL/GenBank/DDBJ whole genome shotgun (WGS) entry which is preliminary data.</text>
</comment>
<dbReference type="Pfam" id="PF00329">
    <property type="entry name" value="Complex1_30kDa"/>
    <property type="match status" value="1"/>
</dbReference>
<feature type="compositionally biased region" description="Basic and acidic residues" evidence="2">
    <location>
        <begin position="157"/>
        <end position="166"/>
    </location>
</feature>
<sequence>MLDVLLPKLSGFEVLEQTQRRPDQAFVRVPKAQLFSLLGQLQRQHGFVTLETIACTDWMEDGVFCLTYMLETAERERSLGVQIHIGREGEGIATAIPLWPQAEIFERELHEMFGIPIEGHPSLVDFMLEGWTDIPPMRREFDTLKFVEATYEMRPGREDNQDVREAIRKRKEAKKAAKAAQAEQAQKAGAAPKPAPAEKVAKPEPGPKAAKPESGEGSA</sequence>
<dbReference type="RefSeq" id="WP_164454159.1">
    <property type="nucleotide sequence ID" value="NZ_JAAIJQ010000059.1"/>
</dbReference>
<evidence type="ECO:0000256" key="1">
    <source>
        <dbReference type="ARBA" id="ARBA00007569"/>
    </source>
</evidence>
<dbReference type="InterPro" id="IPR037232">
    <property type="entry name" value="NADH_quin_OxRdtase_su_C/D-like"/>
</dbReference>
<dbReference type="AlphaFoldDB" id="A0A6M0K1S4"/>
<evidence type="ECO:0000259" key="3">
    <source>
        <dbReference type="Pfam" id="PF00329"/>
    </source>
</evidence>
<feature type="domain" description="NADH:ubiquinone oxidoreductase 30kDa subunit" evidence="3">
    <location>
        <begin position="27"/>
        <end position="144"/>
    </location>
</feature>
<feature type="region of interest" description="Disordered" evidence="2">
    <location>
        <begin position="157"/>
        <end position="219"/>
    </location>
</feature>
<dbReference type="GO" id="GO:0008137">
    <property type="term" value="F:NADH dehydrogenase (ubiquinone) activity"/>
    <property type="evidence" value="ECO:0007669"/>
    <property type="project" value="InterPro"/>
</dbReference>
<protein>
    <submittedName>
        <fullName evidence="4">NADH-quinone oxidoreductase subunit C</fullName>
    </submittedName>
</protein>
<keyword evidence="5" id="KW-1185">Reference proteome</keyword>
<dbReference type="Proteomes" id="UP000483379">
    <property type="component" value="Unassembled WGS sequence"/>
</dbReference>
<name>A0A6M0K1S4_9GAMM</name>
<evidence type="ECO:0000313" key="5">
    <source>
        <dbReference type="Proteomes" id="UP000483379"/>
    </source>
</evidence>
<evidence type="ECO:0000256" key="2">
    <source>
        <dbReference type="SAM" id="MobiDB-lite"/>
    </source>
</evidence>
<reference evidence="4 5" key="1">
    <citation type="submission" date="2020-02" db="EMBL/GenBank/DDBJ databases">
        <title>Genome sequences of Thiorhodococcus mannitoliphagus and Thiorhodococcus minor, purple sulfur photosynthetic bacteria in the gammaproteobacterial family, Chromatiaceae.</title>
        <authorList>
            <person name="Aviles F.A."/>
            <person name="Meyer T.E."/>
            <person name="Kyndt J.A."/>
        </authorList>
    </citation>
    <scope>NUCLEOTIDE SEQUENCE [LARGE SCALE GENOMIC DNA]</scope>
    <source>
        <strain evidence="4 5">DSM 11518</strain>
    </source>
</reference>
<organism evidence="4 5">
    <name type="scientific">Thiorhodococcus minor</name>
    <dbReference type="NCBI Taxonomy" id="57489"/>
    <lineage>
        <taxon>Bacteria</taxon>
        <taxon>Pseudomonadati</taxon>
        <taxon>Pseudomonadota</taxon>
        <taxon>Gammaproteobacteria</taxon>
        <taxon>Chromatiales</taxon>
        <taxon>Chromatiaceae</taxon>
        <taxon>Thiorhodococcus</taxon>
    </lineage>
</organism>
<feature type="compositionally biased region" description="Basic and acidic residues" evidence="2">
    <location>
        <begin position="210"/>
        <end position="219"/>
    </location>
</feature>
<dbReference type="SUPFAM" id="SSF143243">
    <property type="entry name" value="Nqo5-like"/>
    <property type="match status" value="1"/>
</dbReference>
<dbReference type="PANTHER" id="PTHR10884">
    <property type="entry name" value="NADH DEHYDROGENASE UBIQUINONE IRON-SULFUR PROTEIN 3"/>
    <property type="match status" value="1"/>
</dbReference>
<dbReference type="Gene3D" id="3.30.460.80">
    <property type="entry name" value="NADH:ubiquinone oxidoreductase, 30kDa subunit"/>
    <property type="match status" value="1"/>
</dbReference>
<gene>
    <name evidence="4" type="ORF">G3446_17670</name>
</gene>
<feature type="compositionally biased region" description="Low complexity" evidence="2">
    <location>
        <begin position="178"/>
        <end position="192"/>
    </location>
</feature>
<evidence type="ECO:0000313" key="4">
    <source>
        <dbReference type="EMBL" id="NEV63696.1"/>
    </source>
</evidence>
<accession>A0A6M0K1S4</accession>
<dbReference type="InterPro" id="IPR001268">
    <property type="entry name" value="NADH_UbQ_OxRdtase_30kDa_su"/>
</dbReference>
<comment type="similarity">
    <text evidence="1">Belongs to the complex I 30 kDa subunit family.</text>
</comment>
<dbReference type="EMBL" id="JAAIJQ010000059">
    <property type="protein sequence ID" value="NEV63696.1"/>
    <property type="molecule type" value="Genomic_DNA"/>
</dbReference>
<feature type="compositionally biased region" description="Basic residues" evidence="2">
    <location>
        <begin position="167"/>
        <end position="177"/>
    </location>
</feature>